<proteinExistence type="predicted"/>
<dbReference type="EMBL" id="POUA01000767">
    <property type="protein sequence ID" value="PZG15698.1"/>
    <property type="molecule type" value="Genomic_DNA"/>
</dbReference>
<comment type="caution">
    <text evidence="1">The sequence shown here is derived from an EMBL/GenBank/DDBJ whole genome shotgun (WGS) entry which is preliminary data.</text>
</comment>
<reference evidence="1 2" key="1">
    <citation type="submission" date="2018-01" db="EMBL/GenBank/DDBJ databases">
        <title>Draft genome sequence of Sphaerisporangium sp. 7K107.</title>
        <authorList>
            <person name="Sahin N."/>
            <person name="Saygin H."/>
            <person name="Ay H."/>
        </authorList>
    </citation>
    <scope>NUCLEOTIDE SEQUENCE [LARGE SCALE GENOMIC DNA]</scope>
    <source>
        <strain evidence="1 2">7K107</strain>
    </source>
</reference>
<protein>
    <submittedName>
        <fullName evidence="1">GNAT family N-acetyltransferase</fullName>
    </submittedName>
</protein>
<evidence type="ECO:0000313" key="1">
    <source>
        <dbReference type="EMBL" id="PZG15698.1"/>
    </source>
</evidence>
<organism evidence="1 2">
    <name type="scientific">Spongiactinospora gelatinilytica</name>
    <dbReference type="NCBI Taxonomy" id="2666298"/>
    <lineage>
        <taxon>Bacteria</taxon>
        <taxon>Bacillati</taxon>
        <taxon>Actinomycetota</taxon>
        <taxon>Actinomycetes</taxon>
        <taxon>Streptosporangiales</taxon>
        <taxon>Streptosporangiaceae</taxon>
        <taxon>Spongiactinospora</taxon>
    </lineage>
</organism>
<accession>A0A2W2ETF8</accession>
<dbReference type="GO" id="GO:0016740">
    <property type="term" value="F:transferase activity"/>
    <property type="evidence" value="ECO:0007669"/>
    <property type="project" value="UniProtKB-KW"/>
</dbReference>
<evidence type="ECO:0000313" key="2">
    <source>
        <dbReference type="Proteomes" id="UP000248544"/>
    </source>
</evidence>
<dbReference type="AlphaFoldDB" id="A0A2W2ETF8"/>
<name>A0A2W2ETF8_9ACTN</name>
<keyword evidence="2" id="KW-1185">Reference proteome</keyword>
<dbReference type="Proteomes" id="UP000248544">
    <property type="component" value="Unassembled WGS sequence"/>
</dbReference>
<keyword evidence="1" id="KW-0808">Transferase</keyword>
<feature type="non-terminal residue" evidence="1">
    <location>
        <position position="82"/>
    </location>
</feature>
<gene>
    <name evidence="1" type="ORF">C1I98_39220</name>
</gene>
<sequence length="82" mass="8463">MEIRHGGLGDVPAVLAMFDRAVAWLVGQGRVGQWGQEPFSGQAARVETVSGWAAGGGMRIAMLDGRPAGCMALGAACLLYTS</sequence>